<proteinExistence type="predicted"/>
<feature type="non-terminal residue" evidence="1">
    <location>
        <position position="1"/>
    </location>
</feature>
<name>A0AC60PLX6_IXOPE</name>
<accession>A0AC60PLX6</accession>
<feature type="non-terminal residue" evidence="1">
    <location>
        <position position="183"/>
    </location>
</feature>
<keyword evidence="2" id="KW-1185">Reference proteome</keyword>
<protein>
    <submittedName>
        <fullName evidence="1">Uncharacterized protein</fullName>
    </submittedName>
</protein>
<dbReference type="Proteomes" id="UP000805193">
    <property type="component" value="Unassembled WGS sequence"/>
</dbReference>
<comment type="caution">
    <text evidence="1">The sequence shown here is derived from an EMBL/GenBank/DDBJ whole genome shotgun (WGS) entry which is preliminary data.</text>
</comment>
<evidence type="ECO:0000313" key="2">
    <source>
        <dbReference type="Proteomes" id="UP000805193"/>
    </source>
</evidence>
<reference evidence="1 2" key="1">
    <citation type="journal article" date="2020" name="Cell">
        <title>Large-Scale Comparative Analyses of Tick Genomes Elucidate Their Genetic Diversity and Vector Capacities.</title>
        <authorList>
            <consortium name="Tick Genome and Microbiome Consortium (TIGMIC)"/>
            <person name="Jia N."/>
            <person name="Wang J."/>
            <person name="Shi W."/>
            <person name="Du L."/>
            <person name="Sun Y."/>
            <person name="Zhan W."/>
            <person name="Jiang J.F."/>
            <person name="Wang Q."/>
            <person name="Zhang B."/>
            <person name="Ji P."/>
            <person name="Bell-Sakyi L."/>
            <person name="Cui X.M."/>
            <person name="Yuan T.T."/>
            <person name="Jiang B.G."/>
            <person name="Yang W.F."/>
            <person name="Lam T.T."/>
            <person name="Chang Q.C."/>
            <person name="Ding S.J."/>
            <person name="Wang X.J."/>
            <person name="Zhu J.G."/>
            <person name="Ruan X.D."/>
            <person name="Zhao L."/>
            <person name="Wei J.T."/>
            <person name="Ye R.Z."/>
            <person name="Que T.C."/>
            <person name="Du C.H."/>
            <person name="Zhou Y.H."/>
            <person name="Cheng J.X."/>
            <person name="Dai P.F."/>
            <person name="Guo W.B."/>
            <person name="Han X.H."/>
            <person name="Huang E.J."/>
            <person name="Li L.F."/>
            <person name="Wei W."/>
            <person name="Gao Y.C."/>
            <person name="Liu J.Z."/>
            <person name="Shao H.Z."/>
            <person name="Wang X."/>
            <person name="Wang C.C."/>
            <person name="Yang T.C."/>
            <person name="Huo Q.B."/>
            <person name="Li W."/>
            <person name="Chen H.Y."/>
            <person name="Chen S.E."/>
            <person name="Zhou L.G."/>
            <person name="Ni X.B."/>
            <person name="Tian J.H."/>
            <person name="Sheng Y."/>
            <person name="Liu T."/>
            <person name="Pan Y.S."/>
            <person name="Xia L.Y."/>
            <person name="Li J."/>
            <person name="Zhao F."/>
            <person name="Cao W.C."/>
        </authorList>
    </citation>
    <scope>NUCLEOTIDE SEQUENCE [LARGE SCALE GENOMIC DNA]</scope>
    <source>
        <strain evidence="1">Iper-2018</strain>
    </source>
</reference>
<gene>
    <name evidence="1" type="ORF">HPB47_002526</name>
</gene>
<sequence>VPRLGWLLPGCFRLWTLLLLAVGGEVGAYKVVTLYWNATSPRPAFRGSAGIVSVFEENAAVQARGTDHTYATPHPDNPTLQTPYHLDPNEKPLNRHIAYMHFIRTSIKTASKQRIMEATPQTPVIKGLSRQQEVFINKVIANAAYTPHIVNEMVDERRPREGRGHVSFYVGAHFRALLFTFAR</sequence>
<dbReference type="EMBL" id="JABSTQ010010346">
    <property type="protein sequence ID" value="KAG0421564.1"/>
    <property type="molecule type" value="Genomic_DNA"/>
</dbReference>
<organism evidence="1 2">
    <name type="scientific">Ixodes persulcatus</name>
    <name type="common">Taiga tick</name>
    <dbReference type="NCBI Taxonomy" id="34615"/>
    <lineage>
        <taxon>Eukaryota</taxon>
        <taxon>Metazoa</taxon>
        <taxon>Ecdysozoa</taxon>
        <taxon>Arthropoda</taxon>
        <taxon>Chelicerata</taxon>
        <taxon>Arachnida</taxon>
        <taxon>Acari</taxon>
        <taxon>Parasitiformes</taxon>
        <taxon>Ixodida</taxon>
        <taxon>Ixodoidea</taxon>
        <taxon>Ixodidae</taxon>
        <taxon>Ixodinae</taxon>
        <taxon>Ixodes</taxon>
    </lineage>
</organism>
<evidence type="ECO:0000313" key="1">
    <source>
        <dbReference type="EMBL" id="KAG0421564.1"/>
    </source>
</evidence>